<sequence>MASYRKILLCYDGSREGRKALRDGANLALDLKAETHVLAVVDMRSSIAQSAGLLTDMACGRFEDAARDILREGVEWLTERGVKAEGHFAFGHPIDEIAGLAQSLQVDLVVVGHRCRTGLARWWMGAGNTPLMDRVSCSILVAVSPTGTSAEQEDAAHAAMPAKAEANV</sequence>
<dbReference type="PATRIC" id="fig|908627.4.peg.7838"/>
<dbReference type="AlphaFoldDB" id="A0A0J1CMM1"/>
<evidence type="ECO:0000313" key="4">
    <source>
        <dbReference type="Proteomes" id="UP000035963"/>
    </source>
</evidence>
<feature type="domain" description="UspA" evidence="2">
    <location>
        <begin position="4"/>
        <end position="141"/>
    </location>
</feature>
<dbReference type="CDD" id="cd00293">
    <property type="entry name" value="USP-like"/>
    <property type="match status" value="1"/>
</dbReference>
<dbReference type="RefSeq" id="WP_047896843.1">
    <property type="nucleotide sequence ID" value="NZ_AEJF01000210.1"/>
</dbReference>
<comment type="caution">
    <text evidence="3">The sequence shown here is derived from an EMBL/GenBank/DDBJ whole genome shotgun (WGS) entry which is preliminary data.</text>
</comment>
<comment type="similarity">
    <text evidence="1">Belongs to the universal stress protein A family.</text>
</comment>
<keyword evidence="4" id="KW-1185">Reference proteome</keyword>
<proteinExistence type="inferred from homology"/>
<dbReference type="PRINTS" id="PR01438">
    <property type="entry name" value="UNVRSLSTRESS"/>
</dbReference>
<dbReference type="Pfam" id="PF00582">
    <property type="entry name" value="Usp"/>
    <property type="match status" value="1"/>
</dbReference>
<dbReference type="EMBL" id="AEJF01000210">
    <property type="protein sequence ID" value="KLU21636.1"/>
    <property type="molecule type" value="Genomic_DNA"/>
</dbReference>
<evidence type="ECO:0000259" key="2">
    <source>
        <dbReference type="Pfam" id="PF00582"/>
    </source>
</evidence>
<dbReference type="SUPFAM" id="SSF52402">
    <property type="entry name" value="Adenine nucleotide alpha hydrolases-like"/>
    <property type="match status" value="1"/>
</dbReference>
<dbReference type="Proteomes" id="UP000035963">
    <property type="component" value="Unassembled WGS sequence"/>
</dbReference>
<dbReference type="InterPro" id="IPR006016">
    <property type="entry name" value="UspA"/>
</dbReference>
<dbReference type="PANTHER" id="PTHR46268:SF6">
    <property type="entry name" value="UNIVERSAL STRESS PROTEIN UP12"/>
    <property type="match status" value="1"/>
</dbReference>
<evidence type="ECO:0000256" key="1">
    <source>
        <dbReference type="ARBA" id="ARBA00008791"/>
    </source>
</evidence>
<dbReference type="InterPro" id="IPR014729">
    <property type="entry name" value="Rossmann-like_a/b/a_fold"/>
</dbReference>
<dbReference type="Gene3D" id="3.40.50.620">
    <property type="entry name" value="HUPs"/>
    <property type="match status" value="1"/>
</dbReference>
<organism evidence="3 4">
    <name type="scientific">Caballeronia mineralivorans PML1(12)</name>
    <dbReference type="NCBI Taxonomy" id="908627"/>
    <lineage>
        <taxon>Bacteria</taxon>
        <taxon>Pseudomonadati</taxon>
        <taxon>Pseudomonadota</taxon>
        <taxon>Betaproteobacteria</taxon>
        <taxon>Burkholderiales</taxon>
        <taxon>Burkholderiaceae</taxon>
        <taxon>Caballeronia</taxon>
    </lineage>
</organism>
<name>A0A0J1CMM1_9BURK</name>
<reference evidence="3 4" key="1">
    <citation type="journal article" date="2015" name="Genome Announc.">
        <title>Draft Genome Sequence of Burkholderia sp. Strain PML1(12), an Ectomycorrhizosphere-Inhabiting Bacterium with Effective Mineral-Weathering Ability.</title>
        <authorList>
            <person name="Uroz S."/>
            <person name="Oger P."/>
        </authorList>
    </citation>
    <scope>NUCLEOTIDE SEQUENCE [LARGE SCALE GENOMIC DNA]</scope>
    <source>
        <strain evidence="4">PML1(12)</strain>
    </source>
</reference>
<evidence type="ECO:0000313" key="3">
    <source>
        <dbReference type="EMBL" id="KLU21636.1"/>
    </source>
</evidence>
<dbReference type="OrthoDB" id="8564780at2"/>
<gene>
    <name evidence="3" type="ORF">EOS_35040</name>
</gene>
<accession>A0A0J1CMM1</accession>
<dbReference type="InterPro" id="IPR006015">
    <property type="entry name" value="Universal_stress_UspA"/>
</dbReference>
<protein>
    <submittedName>
        <fullName evidence="3">Universal stress protein UspA</fullName>
    </submittedName>
</protein>
<dbReference type="PANTHER" id="PTHR46268">
    <property type="entry name" value="STRESS RESPONSE PROTEIN NHAX"/>
    <property type="match status" value="1"/>
</dbReference>